<reference evidence="3" key="3">
    <citation type="journal article" date="2022" name="Int. J. Syst. Evol. Microbiol.">
        <title>Caproicibacterium lactatifermentans sp. nov., isolated from pit clay used for the production of Chinese strong aroma-type liquor.</title>
        <authorList>
            <person name="Wang H."/>
            <person name="Gu Y."/>
            <person name="Zhao D."/>
            <person name="Qiao Z."/>
            <person name="Zheng J."/>
            <person name="Gao J."/>
            <person name="Ren C."/>
            <person name="Xu Y."/>
        </authorList>
    </citation>
    <scope>NUCLEOTIDE SEQUENCE</scope>
    <source>
        <strain evidence="3">JNU-WLY1368</strain>
    </source>
</reference>
<evidence type="ECO:0000313" key="3">
    <source>
        <dbReference type="EMBL" id="QKO30136.1"/>
    </source>
</evidence>
<feature type="domain" description="Glycosyl transferase family 1" evidence="1">
    <location>
        <begin position="220"/>
        <end position="298"/>
    </location>
</feature>
<dbReference type="Proteomes" id="UP000501316">
    <property type="component" value="Chromosome"/>
</dbReference>
<dbReference type="SUPFAM" id="SSF53756">
    <property type="entry name" value="UDP-Glycosyltransferase/glycogen phosphorylase"/>
    <property type="match status" value="1"/>
</dbReference>
<dbReference type="EMBL" id="CP046051">
    <property type="protein sequence ID" value="QKN24637.1"/>
    <property type="molecule type" value="Genomic_DNA"/>
</dbReference>
<dbReference type="GO" id="GO:0016757">
    <property type="term" value="F:glycosyltransferase activity"/>
    <property type="evidence" value="ECO:0007669"/>
    <property type="project" value="InterPro"/>
</dbReference>
<evidence type="ECO:0000313" key="5">
    <source>
        <dbReference type="Proteomes" id="UP000509623"/>
    </source>
</evidence>
<sequence>MKFLYVSNVSKAKQYAGILKKVAGQTEGVAQLGWEAHYTCVDGSSVLLCSADGSKLQRKDFPSGLRWHEQQQSIARCISEFAADGCYDAVYIKGFLANPYALQTAASAKNVNPACRVIFEIATYPYWGEYKRFLHVDLQKKDRRSMAGHLLEIWQHATTVPHMKQYVDALAVFGAPISRLWGIPAITIDNGVAVGKIAPKQVSSSDGTIRLLGVAGTSVAHGYSRVLEGLAQYKKEKAPQDPEVCFEIVGANETIEAMKARAESLSLGSSSAFLGYKNAKELSVLYNQCDAAVSSLGVYQIGLTWLSPLKSREYCAAGIPFLYAYEDTLPKDVAFAMKIPNDSSPVNIAAVVRFVERCRQNPDISRQERQYAADHFDWKIIMEKVLRFAGAADKS</sequence>
<evidence type="ECO:0000313" key="4">
    <source>
        <dbReference type="Proteomes" id="UP000501316"/>
    </source>
</evidence>
<dbReference type="KEGG" id="clf:GJQ69_09220"/>
<keyword evidence="5" id="KW-1185">Reference proteome</keyword>
<dbReference type="EMBL" id="CP046161">
    <property type="protein sequence ID" value="QKO30136.1"/>
    <property type="molecule type" value="Genomic_DNA"/>
</dbReference>
<dbReference type="InterPro" id="IPR001296">
    <property type="entry name" value="Glyco_trans_1"/>
</dbReference>
<name>A0A859DR88_9FIRM</name>
<evidence type="ECO:0000313" key="2">
    <source>
        <dbReference type="EMBL" id="QKN24637.1"/>
    </source>
</evidence>
<evidence type="ECO:0000259" key="1">
    <source>
        <dbReference type="Pfam" id="PF00534"/>
    </source>
</evidence>
<dbReference type="Gene3D" id="3.40.50.2000">
    <property type="entry name" value="Glycogen Phosphorylase B"/>
    <property type="match status" value="1"/>
</dbReference>
<proteinExistence type="predicted"/>
<dbReference type="Proteomes" id="UP000509623">
    <property type="component" value="Chromosome"/>
</dbReference>
<organism evidence="2 4">
    <name type="scientific">Caproicibacterium lactatifermentans</name>
    <dbReference type="NCBI Taxonomy" id="2666138"/>
    <lineage>
        <taxon>Bacteria</taxon>
        <taxon>Bacillati</taxon>
        <taxon>Bacillota</taxon>
        <taxon>Clostridia</taxon>
        <taxon>Eubacteriales</taxon>
        <taxon>Oscillospiraceae</taxon>
        <taxon>Caproicibacterium</taxon>
    </lineage>
</organism>
<reference evidence="3" key="2">
    <citation type="journal article" date="2021" name="Appl. Environ. Microbiol.">
        <title>Adaptability of a Caproate-Producing Bacterium Contributes to Its Dominance in an Anaerobic Fermentation System.</title>
        <authorList>
            <person name="Wang H."/>
            <person name="Gu Y."/>
            <person name="Zhou W."/>
            <person name="Zhao D."/>
            <person name="Qiao Z."/>
            <person name="Zheng J."/>
            <person name="Gao J."/>
            <person name="Chen X."/>
            <person name="Ren C."/>
            <person name="Xu Y."/>
        </authorList>
    </citation>
    <scope>NUCLEOTIDE SEQUENCE</scope>
    <source>
        <strain evidence="3">JNU-WLY1368</strain>
    </source>
</reference>
<reference evidence="4 5" key="1">
    <citation type="submission" date="2019-11" db="EMBL/GenBank/DDBJ databases">
        <authorList>
            <person name="Ren C."/>
            <person name="Wang H."/>
            <person name="Xu Y."/>
        </authorList>
    </citation>
    <scope>NUCLEOTIDE SEQUENCE [LARGE SCALE GENOMIC DNA]</scope>
    <source>
        <strain evidence="5">JNU-WLY1368</strain>
        <strain evidence="2 4">LBM 19010</strain>
    </source>
</reference>
<protein>
    <recommendedName>
        <fullName evidence="1">Glycosyl transferase family 1 domain-containing protein</fullName>
    </recommendedName>
</protein>
<dbReference type="AlphaFoldDB" id="A0A859DR88"/>
<dbReference type="Pfam" id="PF00534">
    <property type="entry name" value="Glycos_transf_1"/>
    <property type="match status" value="1"/>
</dbReference>
<dbReference type="RefSeq" id="WP_174193582.1">
    <property type="nucleotide sequence ID" value="NZ_CP046051.1"/>
</dbReference>
<accession>A0A859DR88</accession>
<gene>
    <name evidence="2" type="ORF">GJQ69_09220</name>
    <name evidence="3" type="ORF">GKP14_03375</name>
</gene>